<dbReference type="OrthoDB" id="5244663at2"/>
<dbReference type="EMBL" id="AP022612">
    <property type="protein sequence ID" value="BBZ35916.1"/>
    <property type="molecule type" value="Genomic_DNA"/>
</dbReference>
<dbReference type="RefSeq" id="WP_085157143.1">
    <property type="nucleotide sequence ID" value="NZ_AP022612.1"/>
</dbReference>
<keyword evidence="2" id="KW-1185">Reference proteome</keyword>
<proteinExistence type="predicted"/>
<dbReference type="SUPFAM" id="SSF140453">
    <property type="entry name" value="EsxAB dimer-like"/>
    <property type="match status" value="1"/>
</dbReference>
<name>A0A7I7Y2R3_9MYCO</name>
<dbReference type="InterPro" id="IPR029058">
    <property type="entry name" value="AB_hydrolase_fold"/>
</dbReference>
<dbReference type="SUPFAM" id="SSF53474">
    <property type="entry name" value="alpha/beta-Hydrolases"/>
    <property type="match status" value="1"/>
</dbReference>
<evidence type="ECO:0000313" key="1">
    <source>
        <dbReference type="EMBL" id="BBZ35916.1"/>
    </source>
</evidence>
<organism evidence="1 2">
    <name type="scientific">Mycolicibacterium confluentis</name>
    <dbReference type="NCBI Taxonomy" id="28047"/>
    <lineage>
        <taxon>Bacteria</taxon>
        <taxon>Bacillati</taxon>
        <taxon>Actinomycetota</taxon>
        <taxon>Actinomycetes</taxon>
        <taxon>Mycobacteriales</taxon>
        <taxon>Mycobacteriaceae</taxon>
        <taxon>Mycolicibacterium</taxon>
    </lineage>
</organism>
<evidence type="ECO:0000313" key="2">
    <source>
        <dbReference type="Proteomes" id="UP000466931"/>
    </source>
</evidence>
<protein>
    <submittedName>
        <fullName evidence="1">Uncharacterized protein</fullName>
    </submittedName>
</protein>
<dbReference type="AlphaFoldDB" id="A0A7I7Y2R3"/>
<accession>A0A7I7Y2R3</accession>
<reference evidence="1" key="1">
    <citation type="journal article" date="2019" name="Emerg. Microbes Infect.">
        <title>Comprehensive subspecies identification of 175 nontuberculous mycobacteria species based on 7547 genomic profiles.</title>
        <authorList>
            <person name="Matsumoto Y."/>
            <person name="Kinjo T."/>
            <person name="Motooka D."/>
            <person name="Nabeya D."/>
            <person name="Jung N."/>
            <person name="Uechi K."/>
            <person name="Horii T."/>
            <person name="Iida T."/>
            <person name="Fujita J."/>
            <person name="Nakamura S."/>
        </authorList>
    </citation>
    <scope>NUCLEOTIDE SEQUENCE [LARGE SCALE GENOMIC DNA]</scope>
    <source>
        <strain evidence="1">JCM 13671</strain>
    </source>
</reference>
<gene>
    <name evidence="1" type="ORF">MCNF_45210</name>
</gene>
<dbReference type="Proteomes" id="UP000466931">
    <property type="component" value="Chromosome"/>
</dbReference>
<sequence>MSAVGADVEQLRATSKHFTQAVEKLQSAVKGLNTIASNQSIWRGRDADQFRAEWKAQSLTSLNAAINALKEGADALRRNADQQEAASQADGGAMTASNGGAASECYEQSADGLTDLWKEIQETPNGWDPSGPDMSGYRVQRVMVDGVEKYIVYIGGTVLAGNQNWGANVSAISGRLDQAQVEALERLIPPGAEVMLVGYSQGGIDAQNIAGSGRLNVKQIVTFGSPIRNDINIPAIHLQDSADVVTSSSAVNPTLYSSGSQSRNDNVEVFRSKPHLWTVFGIGEHIGGYGGMAEDWDSAANTKGDTRASSSAEGLKAFQGDIVGEVDIDANGQGSW</sequence>
<dbReference type="InterPro" id="IPR036689">
    <property type="entry name" value="ESAT-6-like_sf"/>
</dbReference>
<dbReference type="Gene3D" id="3.40.50.1820">
    <property type="entry name" value="alpha/beta hydrolase"/>
    <property type="match status" value="1"/>
</dbReference>
<dbReference type="Gene3D" id="1.10.287.1060">
    <property type="entry name" value="ESAT-6-like"/>
    <property type="match status" value="1"/>
</dbReference>
<reference evidence="1" key="2">
    <citation type="submission" date="2020-02" db="EMBL/GenBank/DDBJ databases">
        <authorList>
            <person name="Matsumoto Y."/>
            <person name="Motooka D."/>
            <person name="Nakamura S."/>
        </authorList>
    </citation>
    <scope>NUCLEOTIDE SEQUENCE</scope>
    <source>
        <strain evidence="1">JCM 13671</strain>
    </source>
</reference>